<protein>
    <submittedName>
        <fullName evidence="2">Tetratricopeptide TPR_1 repeat-containing protein</fullName>
    </submittedName>
</protein>
<dbReference type="Proteomes" id="UP000007113">
    <property type="component" value="Chromosome"/>
</dbReference>
<dbReference type="PANTHER" id="PTHR10098">
    <property type="entry name" value="RAPSYN-RELATED"/>
    <property type="match status" value="1"/>
</dbReference>
<dbReference type="InterPro" id="IPR019734">
    <property type="entry name" value="TPR_rpt"/>
</dbReference>
<dbReference type="eggNOG" id="COG4995">
    <property type="taxonomic scope" value="Bacteria"/>
</dbReference>
<dbReference type="Gene3D" id="1.25.40.10">
    <property type="entry name" value="Tetratricopeptide repeat domain"/>
    <property type="match status" value="2"/>
</dbReference>
<name>G8NSH2_GRAMM</name>
<dbReference type="Pfam" id="PF13424">
    <property type="entry name" value="TPR_12"/>
    <property type="match status" value="1"/>
</dbReference>
<dbReference type="InterPro" id="IPR011990">
    <property type="entry name" value="TPR-like_helical_dom_sf"/>
</dbReference>
<accession>G8NSH2</accession>
<organism evidence="2 3">
    <name type="scientific">Granulicella mallensis (strain ATCC BAA-1857 / DSM 23137 / MP5ACTX8)</name>
    <dbReference type="NCBI Taxonomy" id="682795"/>
    <lineage>
        <taxon>Bacteria</taxon>
        <taxon>Pseudomonadati</taxon>
        <taxon>Acidobacteriota</taxon>
        <taxon>Terriglobia</taxon>
        <taxon>Terriglobales</taxon>
        <taxon>Acidobacteriaceae</taxon>
        <taxon>Granulicella</taxon>
    </lineage>
</organism>
<evidence type="ECO:0000313" key="3">
    <source>
        <dbReference type="Proteomes" id="UP000007113"/>
    </source>
</evidence>
<evidence type="ECO:0000259" key="1">
    <source>
        <dbReference type="Pfam" id="PF12770"/>
    </source>
</evidence>
<dbReference type="SMART" id="SM00028">
    <property type="entry name" value="TPR"/>
    <property type="match status" value="5"/>
</dbReference>
<evidence type="ECO:0000313" key="2">
    <source>
        <dbReference type="EMBL" id="AEU38548.1"/>
    </source>
</evidence>
<feature type="domain" description="CHAT" evidence="1">
    <location>
        <begin position="523"/>
        <end position="803"/>
    </location>
</feature>
<gene>
    <name evidence="2" type="ordered locus">AciX8_4273</name>
</gene>
<dbReference type="STRING" id="682795.AciX8_4273"/>
<dbReference type="Pfam" id="PF12770">
    <property type="entry name" value="CHAT"/>
    <property type="match status" value="1"/>
</dbReference>
<proteinExistence type="predicted"/>
<sequence length="806" mass="88647">MDPAARFEQIHADFLGGHLGLAQRAASIERRALFSRDPAWSFKFCLLEAEILSYEGRSRDVVDTLADGTRSFSPRGDAAIKQEILLSLAHARLGQSQLASEELQQAQRLADSTLSPLQSEVVRAEGLLADRNGQQSTAASSFRKSLELARRQKDLFIEATDLSNLGTEALHQERLDEALDRFNASSAIAGSIHANVILQGVLGNAGWAYYSLGDYEKALVSFQQAEIQAKNLGATDNEILWLQSAGLSLYRLGDLKQAQSYYEEALRAADASHDAARKAVTDTSLGQLLLQLGQLDAAKARVDEALKTAQQIGDKASELDALFLQGQIAARTSNGADTERIFSQVYRDAAGTPSLKWETENAFADLYASRHDVRQAGLWYRRAIKTFETQRSSVQDEELRLPFFANGDELYRDYADFLIASHRSDEALQFLDGARARTLKEGLGESVQATQVQPETPSHTARRLNAVILFYSLGPQKSYLWAIDRNGTHLFVLPPEAEITARVKSYQADVLKSHDPLREGNSEAQWLYATLVAPAQALIPKESRVFVVTSGSLNDFNMEMLLKPGQSGSQEGAHYWIEDVSLSMASSIQLLSRLAPDKERTANKLLLIGDPVATGEGYPPLSNAASEVESVERYFPPGDRTILTQSAAVPVAYVDSHPEQYSYIHFVAHGTASSLRPLDSAIVLSPPHADPDNFKLYARDVIHRPLHARLVTISACYGSGLRNYDGEGLVGLSWAFLRAGAHQVIGAVWEVNDSSTPQLMEQMYHGLAEGEQPDQALHAAKLSMLHSQGVFRKPLYWAAFQLYTGS</sequence>
<dbReference type="EMBL" id="CP003130">
    <property type="protein sequence ID" value="AEU38548.1"/>
    <property type="molecule type" value="Genomic_DNA"/>
</dbReference>
<reference evidence="2 3" key="1">
    <citation type="submission" date="2011-11" db="EMBL/GenBank/DDBJ databases">
        <title>Complete sequence of Granulicella mallensis MP5ACTX8.</title>
        <authorList>
            <consortium name="US DOE Joint Genome Institute"/>
            <person name="Lucas S."/>
            <person name="Copeland A."/>
            <person name="Lapidus A."/>
            <person name="Cheng J.-F."/>
            <person name="Goodwin L."/>
            <person name="Pitluck S."/>
            <person name="Peters L."/>
            <person name="Lu M."/>
            <person name="Detter J.C."/>
            <person name="Han C."/>
            <person name="Tapia R."/>
            <person name="Land M."/>
            <person name="Hauser L."/>
            <person name="Kyrpides N."/>
            <person name="Ivanova N."/>
            <person name="Mikhailova N."/>
            <person name="Pagani I."/>
            <person name="Rawat S."/>
            <person name="Mannisto M."/>
            <person name="Haggblom M."/>
            <person name="Woyke T."/>
        </authorList>
    </citation>
    <scope>NUCLEOTIDE SEQUENCE [LARGE SCALE GENOMIC DNA]</scope>
    <source>
        <strain evidence="3">ATCC BAA-1857 / DSM 23137 / MP5ACTX8</strain>
    </source>
</reference>
<dbReference type="PANTHER" id="PTHR10098:SF108">
    <property type="entry name" value="TETRATRICOPEPTIDE REPEAT PROTEIN 28"/>
    <property type="match status" value="1"/>
</dbReference>
<dbReference type="InterPro" id="IPR024983">
    <property type="entry name" value="CHAT_dom"/>
</dbReference>
<dbReference type="Pfam" id="PF13181">
    <property type="entry name" value="TPR_8"/>
    <property type="match status" value="1"/>
</dbReference>
<dbReference type="SUPFAM" id="SSF48452">
    <property type="entry name" value="TPR-like"/>
    <property type="match status" value="2"/>
</dbReference>
<dbReference type="AlphaFoldDB" id="G8NSH2"/>
<dbReference type="KEGG" id="gma:AciX8_4273"/>
<dbReference type="HOGENOM" id="CLU_002404_0_1_0"/>
<dbReference type="eggNOG" id="COG0457">
    <property type="taxonomic scope" value="Bacteria"/>
</dbReference>
<keyword evidence="3" id="KW-1185">Reference proteome</keyword>